<protein>
    <submittedName>
        <fullName evidence="1">Uncharacterized protein</fullName>
    </submittedName>
</protein>
<evidence type="ECO:0000313" key="2">
    <source>
        <dbReference type="Proteomes" id="UP000324222"/>
    </source>
</evidence>
<dbReference type="EMBL" id="VSRR010023305">
    <property type="protein sequence ID" value="MPC65386.1"/>
    <property type="molecule type" value="Genomic_DNA"/>
</dbReference>
<name>A0A5B7H631_PORTR</name>
<keyword evidence="2" id="KW-1185">Reference proteome</keyword>
<evidence type="ECO:0000313" key="1">
    <source>
        <dbReference type="EMBL" id="MPC65386.1"/>
    </source>
</evidence>
<comment type="caution">
    <text evidence="1">The sequence shown here is derived from an EMBL/GenBank/DDBJ whole genome shotgun (WGS) entry which is preliminary data.</text>
</comment>
<dbReference type="Proteomes" id="UP000324222">
    <property type="component" value="Unassembled WGS sequence"/>
</dbReference>
<sequence length="63" mass="6988">MCSFLQVLRPPAPAGCRQQARSTRAFPSCCLRPTRDAFSERLVCGCLGASPDPWWVYWQGGAK</sequence>
<proteinExistence type="predicted"/>
<accession>A0A5B7H631</accession>
<gene>
    <name evidence="1" type="ORF">E2C01_059520</name>
</gene>
<reference evidence="1 2" key="1">
    <citation type="submission" date="2019-05" db="EMBL/GenBank/DDBJ databases">
        <title>Another draft genome of Portunus trituberculatus and its Hox gene families provides insights of decapod evolution.</title>
        <authorList>
            <person name="Jeong J.-H."/>
            <person name="Song I."/>
            <person name="Kim S."/>
            <person name="Choi T."/>
            <person name="Kim D."/>
            <person name="Ryu S."/>
            <person name="Kim W."/>
        </authorList>
    </citation>
    <scope>NUCLEOTIDE SEQUENCE [LARGE SCALE GENOMIC DNA]</scope>
    <source>
        <tissue evidence="1">Muscle</tissue>
    </source>
</reference>
<dbReference type="AlphaFoldDB" id="A0A5B7H631"/>
<organism evidence="1 2">
    <name type="scientific">Portunus trituberculatus</name>
    <name type="common">Swimming crab</name>
    <name type="synonym">Neptunus trituberculatus</name>
    <dbReference type="NCBI Taxonomy" id="210409"/>
    <lineage>
        <taxon>Eukaryota</taxon>
        <taxon>Metazoa</taxon>
        <taxon>Ecdysozoa</taxon>
        <taxon>Arthropoda</taxon>
        <taxon>Crustacea</taxon>
        <taxon>Multicrustacea</taxon>
        <taxon>Malacostraca</taxon>
        <taxon>Eumalacostraca</taxon>
        <taxon>Eucarida</taxon>
        <taxon>Decapoda</taxon>
        <taxon>Pleocyemata</taxon>
        <taxon>Brachyura</taxon>
        <taxon>Eubrachyura</taxon>
        <taxon>Portunoidea</taxon>
        <taxon>Portunidae</taxon>
        <taxon>Portuninae</taxon>
        <taxon>Portunus</taxon>
    </lineage>
</organism>